<gene>
    <name evidence="1" type="primary">A04g500270.1_BraROA</name>
    <name evidence="1" type="ORF">IGI04_014227</name>
</gene>
<dbReference type="Proteomes" id="UP000823674">
    <property type="component" value="Chromosome A04"/>
</dbReference>
<comment type="caution">
    <text evidence="1">The sequence shown here is derived from an EMBL/GenBank/DDBJ whole genome shotgun (WGS) entry which is preliminary data.</text>
</comment>
<dbReference type="EMBL" id="JADBGQ010000004">
    <property type="protein sequence ID" value="KAG5399620.1"/>
    <property type="molecule type" value="Genomic_DNA"/>
</dbReference>
<reference evidence="1 2" key="1">
    <citation type="submission" date="2021-03" db="EMBL/GenBank/DDBJ databases">
        <authorList>
            <person name="King G.J."/>
            <person name="Bancroft I."/>
            <person name="Baten A."/>
            <person name="Bloomfield J."/>
            <person name="Borpatragohain P."/>
            <person name="He Z."/>
            <person name="Irish N."/>
            <person name="Irwin J."/>
            <person name="Liu K."/>
            <person name="Mauleon R.P."/>
            <person name="Moore J."/>
            <person name="Morris R."/>
            <person name="Ostergaard L."/>
            <person name="Wang B."/>
            <person name="Wells R."/>
        </authorList>
    </citation>
    <scope>NUCLEOTIDE SEQUENCE [LARGE SCALE GENOMIC DNA]</scope>
    <source>
        <strain evidence="1">R-o-18</strain>
        <tissue evidence="1">Leaf</tissue>
    </source>
</reference>
<accession>A0ABQ7MMB7</accession>
<protein>
    <submittedName>
        <fullName evidence="1">Uncharacterized protein</fullName>
    </submittedName>
</protein>
<sequence>MSRFVELIQFHKPRFLLLLLPNQTLSSFVFRSAIEDEIIVRVEHWEWKNHGLVFDLSGLLDVGLN</sequence>
<organism evidence="1 2">
    <name type="scientific">Brassica rapa subsp. trilocularis</name>
    <dbReference type="NCBI Taxonomy" id="1813537"/>
    <lineage>
        <taxon>Eukaryota</taxon>
        <taxon>Viridiplantae</taxon>
        <taxon>Streptophyta</taxon>
        <taxon>Embryophyta</taxon>
        <taxon>Tracheophyta</taxon>
        <taxon>Spermatophyta</taxon>
        <taxon>Magnoliopsida</taxon>
        <taxon>eudicotyledons</taxon>
        <taxon>Gunneridae</taxon>
        <taxon>Pentapetalae</taxon>
        <taxon>rosids</taxon>
        <taxon>malvids</taxon>
        <taxon>Brassicales</taxon>
        <taxon>Brassicaceae</taxon>
        <taxon>Brassiceae</taxon>
        <taxon>Brassica</taxon>
    </lineage>
</organism>
<name>A0ABQ7MMB7_BRACM</name>
<feature type="non-terminal residue" evidence="1">
    <location>
        <position position="65"/>
    </location>
</feature>
<keyword evidence="2" id="KW-1185">Reference proteome</keyword>
<proteinExistence type="predicted"/>
<evidence type="ECO:0000313" key="1">
    <source>
        <dbReference type="EMBL" id="KAG5399620.1"/>
    </source>
</evidence>
<evidence type="ECO:0000313" key="2">
    <source>
        <dbReference type="Proteomes" id="UP000823674"/>
    </source>
</evidence>